<proteinExistence type="predicted"/>
<keyword evidence="1" id="KW-1133">Transmembrane helix</keyword>
<evidence type="ECO:0000313" key="2">
    <source>
        <dbReference type="EMBL" id="MDR7133203.1"/>
    </source>
</evidence>
<feature type="transmembrane region" description="Helical" evidence="1">
    <location>
        <begin position="16"/>
        <end position="36"/>
    </location>
</feature>
<dbReference type="RefSeq" id="WP_310057567.1">
    <property type="nucleotide sequence ID" value="NZ_JAVDVY010000001.1"/>
</dbReference>
<evidence type="ECO:0000313" key="3">
    <source>
        <dbReference type="Proteomes" id="UP001251524"/>
    </source>
</evidence>
<comment type="caution">
    <text evidence="2">The sequence shown here is derived from an EMBL/GenBank/DDBJ whole genome shotgun (WGS) entry which is preliminary data.</text>
</comment>
<keyword evidence="1" id="KW-0472">Membrane</keyword>
<sequence length="76" mass="8370">MHVVTWFALWQLKEHTSWAALEAVLLLMIPIFLNAISYQSVPEAGDVNEFDMRCGSGNCAGTFHANHGVVLTANSH</sequence>
<organism evidence="2 3">
    <name type="scientific">Lysobacter niastensis</name>
    <dbReference type="NCBI Taxonomy" id="380629"/>
    <lineage>
        <taxon>Bacteria</taxon>
        <taxon>Pseudomonadati</taxon>
        <taxon>Pseudomonadota</taxon>
        <taxon>Gammaproteobacteria</taxon>
        <taxon>Lysobacterales</taxon>
        <taxon>Lysobacteraceae</taxon>
        <taxon>Lysobacter</taxon>
    </lineage>
</organism>
<keyword evidence="3" id="KW-1185">Reference proteome</keyword>
<reference evidence="2 3" key="1">
    <citation type="submission" date="2023-07" db="EMBL/GenBank/DDBJ databases">
        <title>Sorghum-associated microbial communities from plants grown in Nebraska, USA.</title>
        <authorList>
            <person name="Schachtman D."/>
        </authorList>
    </citation>
    <scope>NUCLEOTIDE SEQUENCE [LARGE SCALE GENOMIC DNA]</scope>
    <source>
        <strain evidence="2 3">BE198</strain>
    </source>
</reference>
<name>A0ABU1W6H7_9GAMM</name>
<dbReference type="Proteomes" id="UP001251524">
    <property type="component" value="Unassembled WGS sequence"/>
</dbReference>
<accession>A0ABU1W6H7</accession>
<keyword evidence="1" id="KW-0812">Transmembrane</keyword>
<protein>
    <submittedName>
        <fullName evidence="2">Uncharacterized protein</fullName>
    </submittedName>
</protein>
<dbReference type="EMBL" id="JAVDVY010000001">
    <property type="protein sequence ID" value="MDR7133203.1"/>
    <property type="molecule type" value="Genomic_DNA"/>
</dbReference>
<evidence type="ECO:0000256" key="1">
    <source>
        <dbReference type="SAM" id="Phobius"/>
    </source>
</evidence>
<gene>
    <name evidence="2" type="ORF">J2X06_000387</name>
</gene>